<dbReference type="OrthoDB" id="9805017at2"/>
<name>A0A4Q5M3M5_9BACT</name>
<dbReference type="Proteomes" id="UP000293162">
    <property type="component" value="Unassembled WGS sequence"/>
</dbReference>
<keyword evidence="2" id="KW-1185">Reference proteome</keyword>
<evidence type="ECO:0000313" key="2">
    <source>
        <dbReference type="Proteomes" id="UP000293162"/>
    </source>
</evidence>
<accession>A0A4Q5M3M5</accession>
<evidence type="ECO:0000313" key="1">
    <source>
        <dbReference type="EMBL" id="RYU96928.1"/>
    </source>
</evidence>
<organism evidence="1 2">
    <name type="scientific">Emticicia agri</name>
    <dbReference type="NCBI Taxonomy" id="2492393"/>
    <lineage>
        <taxon>Bacteria</taxon>
        <taxon>Pseudomonadati</taxon>
        <taxon>Bacteroidota</taxon>
        <taxon>Cytophagia</taxon>
        <taxon>Cytophagales</taxon>
        <taxon>Leadbetterellaceae</taxon>
        <taxon>Emticicia</taxon>
    </lineage>
</organism>
<dbReference type="RefSeq" id="WP_130019883.1">
    <property type="nucleotide sequence ID" value="NZ_SEWF01000005.1"/>
</dbReference>
<gene>
    <name evidence="1" type="ORF">EWM59_05210</name>
</gene>
<reference evidence="1 2" key="1">
    <citation type="submission" date="2019-02" db="EMBL/GenBank/DDBJ databases">
        <title>Bacterial novel species Emticicia sp. 17J42-9 isolated from soil.</title>
        <authorList>
            <person name="Jung H.-Y."/>
        </authorList>
    </citation>
    <scope>NUCLEOTIDE SEQUENCE [LARGE SCALE GENOMIC DNA]</scope>
    <source>
        <strain evidence="1 2">17J42-9</strain>
    </source>
</reference>
<dbReference type="Gene3D" id="2.60.40.3440">
    <property type="match status" value="2"/>
</dbReference>
<dbReference type="AlphaFoldDB" id="A0A4Q5M3M5"/>
<sequence length="319" mass="34727">MQKIVNQTLLSFGLVAFLTGACDNVNLSTSPGAGVEENPNDIFYTTKDAITINPTSLKGLENVNQISIAQNPLYGEAKFTDNGLVYYRFTSTTAANRDNLILRGKTQTGSMIDKEVLFTIVSSAQDLPCFAGAIGDRVEVEASSASTLNVTGNDKTCSAISSLQIEIPPKHGTVTIQEQKIVYTPEKDYVGEDTFLYRIGIPNTKNPVAPVELNIIEPKVCQEGVKDDVLNLSNYVLGSSIAIDILQNDVICSLYSNATLRIVSQPQHGKISIDTTNFDKPVILYQADKSFSGSDTFNYGLYRNETQFVQAKVSVSIKL</sequence>
<protein>
    <submittedName>
        <fullName evidence="1">Uncharacterized protein</fullName>
    </submittedName>
</protein>
<proteinExistence type="predicted"/>
<comment type="caution">
    <text evidence="1">The sequence shown here is derived from an EMBL/GenBank/DDBJ whole genome shotgun (WGS) entry which is preliminary data.</text>
</comment>
<dbReference type="EMBL" id="SEWF01000005">
    <property type="protein sequence ID" value="RYU96928.1"/>
    <property type="molecule type" value="Genomic_DNA"/>
</dbReference>
<dbReference type="PROSITE" id="PS51257">
    <property type="entry name" value="PROKAR_LIPOPROTEIN"/>
    <property type="match status" value="1"/>
</dbReference>
<dbReference type="Pfam" id="PF17963">
    <property type="entry name" value="Big_9"/>
    <property type="match status" value="2"/>
</dbReference>